<dbReference type="Gene3D" id="3.30.160.60">
    <property type="entry name" value="Classic Zinc Finger"/>
    <property type="match status" value="1"/>
</dbReference>
<evidence type="ECO:0000313" key="12">
    <source>
        <dbReference type="EMBL" id="GJT52776.1"/>
    </source>
</evidence>
<evidence type="ECO:0000256" key="10">
    <source>
        <dbReference type="SAM" id="MobiDB-lite"/>
    </source>
</evidence>
<evidence type="ECO:0000313" key="13">
    <source>
        <dbReference type="Proteomes" id="UP001151760"/>
    </source>
</evidence>
<feature type="region of interest" description="Disordered" evidence="10">
    <location>
        <begin position="317"/>
        <end position="341"/>
    </location>
</feature>
<feature type="domain" description="C2H2-type" evidence="11">
    <location>
        <begin position="234"/>
        <end position="256"/>
    </location>
</feature>
<sequence length="348" mass="38056">MEAAIEQTTTTIPTSTPTTIDTSAAPSTMANATSGSVDQDNDNNNDNGQMVMETINVAKGKRTKRQRPQSPIQFTYSSTNNNNDLTYSPVSSSNFPAGSTTTEDEDTAESLILLSKGPSLDFSTSKKTKGDDYDGMYKFNSKKYIAGMFVYECKTCSRTFPSFQALGGHRASHKKPKYNQDVWKPPLYFDDNEVLQPQQALPSRNNNYSSFSYLSLQLNNSISSTTKFPSSKLHECSICGTEFNSGQALGGHMRRHRVAGGNKGGYNSNVNTNNINTNPTALAMVPYNPITTTEVYDPKKKDDALCLSLGLDLNLPAPREATAPTGDEKKQQSDVHLSTSPTLVDCHY</sequence>
<dbReference type="PROSITE" id="PS50157">
    <property type="entry name" value="ZINC_FINGER_C2H2_2"/>
    <property type="match status" value="2"/>
</dbReference>
<keyword evidence="5" id="KW-0862">Zinc</keyword>
<keyword evidence="8" id="KW-0539">Nucleus</keyword>
<dbReference type="SUPFAM" id="SSF57667">
    <property type="entry name" value="beta-beta-alpha zinc fingers"/>
    <property type="match status" value="1"/>
</dbReference>
<comment type="subcellular location">
    <subcellularLocation>
        <location evidence="1">Nucleus</location>
    </subcellularLocation>
</comment>
<dbReference type="SMART" id="SM00355">
    <property type="entry name" value="ZnF_C2H2"/>
    <property type="match status" value="2"/>
</dbReference>
<keyword evidence="4 9" id="KW-0863">Zinc-finger</keyword>
<dbReference type="Proteomes" id="UP001151760">
    <property type="component" value="Unassembled WGS sequence"/>
</dbReference>
<evidence type="ECO:0000259" key="11">
    <source>
        <dbReference type="PROSITE" id="PS50157"/>
    </source>
</evidence>
<dbReference type="PANTHER" id="PTHR26374">
    <property type="entry name" value="ZINC FINGER PROTEIN ZAT5"/>
    <property type="match status" value="1"/>
</dbReference>
<feature type="domain" description="C2H2-type" evidence="11">
    <location>
        <begin position="151"/>
        <end position="178"/>
    </location>
</feature>
<evidence type="ECO:0000256" key="7">
    <source>
        <dbReference type="ARBA" id="ARBA00023163"/>
    </source>
</evidence>
<evidence type="ECO:0000256" key="4">
    <source>
        <dbReference type="ARBA" id="ARBA00022771"/>
    </source>
</evidence>
<reference evidence="12" key="1">
    <citation type="journal article" date="2022" name="Int. J. Mol. Sci.">
        <title>Draft Genome of Tanacetum Coccineum: Genomic Comparison of Closely Related Tanacetum-Family Plants.</title>
        <authorList>
            <person name="Yamashiro T."/>
            <person name="Shiraishi A."/>
            <person name="Nakayama K."/>
            <person name="Satake H."/>
        </authorList>
    </citation>
    <scope>NUCLEOTIDE SEQUENCE</scope>
</reference>
<gene>
    <name evidence="12" type="ORF">Tco_0978933</name>
</gene>
<keyword evidence="7" id="KW-0804">Transcription</keyword>
<dbReference type="Pfam" id="PF13912">
    <property type="entry name" value="zf-C2H2_6"/>
    <property type="match status" value="2"/>
</dbReference>
<dbReference type="InterPro" id="IPR013087">
    <property type="entry name" value="Znf_C2H2_type"/>
</dbReference>
<keyword evidence="3" id="KW-0677">Repeat</keyword>
<evidence type="ECO:0000256" key="9">
    <source>
        <dbReference type="PROSITE-ProRule" id="PRU00042"/>
    </source>
</evidence>
<protein>
    <submittedName>
        <fullName evidence="12">Zinc finger protein ZAT5-like protein</fullName>
    </submittedName>
</protein>
<dbReference type="InterPro" id="IPR036236">
    <property type="entry name" value="Znf_C2H2_sf"/>
</dbReference>
<proteinExistence type="predicted"/>
<feature type="compositionally biased region" description="Low complexity" evidence="10">
    <location>
        <begin position="8"/>
        <end position="52"/>
    </location>
</feature>
<evidence type="ECO:0000256" key="1">
    <source>
        <dbReference type="ARBA" id="ARBA00004123"/>
    </source>
</evidence>
<keyword evidence="2" id="KW-0479">Metal-binding</keyword>
<dbReference type="EMBL" id="BQNB010016526">
    <property type="protein sequence ID" value="GJT52776.1"/>
    <property type="molecule type" value="Genomic_DNA"/>
</dbReference>
<evidence type="ECO:0000256" key="6">
    <source>
        <dbReference type="ARBA" id="ARBA00023015"/>
    </source>
</evidence>
<dbReference type="PROSITE" id="PS00028">
    <property type="entry name" value="ZINC_FINGER_C2H2_1"/>
    <property type="match status" value="2"/>
</dbReference>
<evidence type="ECO:0000256" key="3">
    <source>
        <dbReference type="ARBA" id="ARBA00022737"/>
    </source>
</evidence>
<evidence type="ECO:0000256" key="2">
    <source>
        <dbReference type="ARBA" id="ARBA00022723"/>
    </source>
</evidence>
<feature type="region of interest" description="Disordered" evidence="10">
    <location>
        <begin position="1"/>
        <end position="106"/>
    </location>
</feature>
<keyword evidence="6" id="KW-0805">Transcription regulation</keyword>
<organism evidence="12 13">
    <name type="scientific">Tanacetum coccineum</name>
    <dbReference type="NCBI Taxonomy" id="301880"/>
    <lineage>
        <taxon>Eukaryota</taxon>
        <taxon>Viridiplantae</taxon>
        <taxon>Streptophyta</taxon>
        <taxon>Embryophyta</taxon>
        <taxon>Tracheophyta</taxon>
        <taxon>Spermatophyta</taxon>
        <taxon>Magnoliopsida</taxon>
        <taxon>eudicotyledons</taxon>
        <taxon>Gunneridae</taxon>
        <taxon>Pentapetalae</taxon>
        <taxon>asterids</taxon>
        <taxon>campanulids</taxon>
        <taxon>Asterales</taxon>
        <taxon>Asteraceae</taxon>
        <taxon>Asteroideae</taxon>
        <taxon>Anthemideae</taxon>
        <taxon>Anthemidinae</taxon>
        <taxon>Tanacetum</taxon>
    </lineage>
</organism>
<comment type="caution">
    <text evidence="12">The sequence shown here is derived from an EMBL/GenBank/DDBJ whole genome shotgun (WGS) entry which is preliminary data.</text>
</comment>
<reference evidence="12" key="2">
    <citation type="submission" date="2022-01" db="EMBL/GenBank/DDBJ databases">
        <authorList>
            <person name="Yamashiro T."/>
            <person name="Shiraishi A."/>
            <person name="Satake H."/>
            <person name="Nakayama K."/>
        </authorList>
    </citation>
    <scope>NUCLEOTIDE SEQUENCE</scope>
</reference>
<keyword evidence="13" id="KW-1185">Reference proteome</keyword>
<accession>A0ABQ5EP93</accession>
<evidence type="ECO:0000256" key="5">
    <source>
        <dbReference type="ARBA" id="ARBA00022833"/>
    </source>
</evidence>
<feature type="compositionally biased region" description="Polar residues" evidence="10">
    <location>
        <begin position="68"/>
        <end position="99"/>
    </location>
</feature>
<evidence type="ECO:0000256" key="8">
    <source>
        <dbReference type="ARBA" id="ARBA00023242"/>
    </source>
</evidence>
<name>A0ABQ5EP93_9ASTR</name>
<dbReference type="PANTHER" id="PTHR26374:SF378">
    <property type="entry name" value="C2H2-TYPE ZINC FINGER FAMILY PROTEIN"/>
    <property type="match status" value="1"/>
</dbReference>